<gene>
    <name evidence="6" type="ORF">JYU34_016501</name>
</gene>
<keyword evidence="7" id="KW-1185">Reference proteome</keyword>
<evidence type="ECO:0000313" key="7">
    <source>
        <dbReference type="Proteomes" id="UP000823941"/>
    </source>
</evidence>
<evidence type="ECO:0000256" key="4">
    <source>
        <dbReference type="ARBA" id="ARBA00023027"/>
    </source>
</evidence>
<comment type="caution">
    <text evidence="6">The sequence shown here is derived from an EMBL/GenBank/DDBJ whole genome shotgun (WGS) entry which is preliminary data.</text>
</comment>
<reference evidence="6 7" key="1">
    <citation type="submission" date="2021-06" db="EMBL/GenBank/DDBJ databases">
        <title>A haploid diamondback moth (Plutella xylostella L.) genome assembly resolves 31 chromosomes and identifies a diamide resistance mutation.</title>
        <authorList>
            <person name="Ward C.M."/>
            <person name="Perry K.D."/>
            <person name="Baker G."/>
            <person name="Powis K."/>
            <person name="Heckel D.G."/>
            <person name="Baxter S.W."/>
        </authorList>
    </citation>
    <scope>NUCLEOTIDE SEQUENCE [LARGE SCALE GENOMIC DNA]</scope>
    <source>
        <strain evidence="6 7">LV</strain>
        <tissue evidence="6">Single pupa</tissue>
    </source>
</reference>
<organism evidence="6 7">
    <name type="scientific">Plutella xylostella</name>
    <name type="common">Diamondback moth</name>
    <name type="synonym">Plutella maculipennis</name>
    <dbReference type="NCBI Taxonomy" id="51655"/>
    <lineage>
        <taxon>Eukaryota</taxon>
        <taxon>Metazoa</taxon>
        <taxon>Ecdysozoa</taxon>
        <taxon>Arthropoda</taxon>
        <taxon>Hexapoda</taxon>
        <taxon>Insecta</taxon>
        <taxon>Pterygota</taxon>
        <taxon>Neoptera</taxon>
        <taxon>Endopterygota</taxon>
        <taxon>Lepidoptera</taxon>
        <taxon>Glossata</taxon>
        <taxon>Ditrysia</taxon>
        <taxon>Yponomeutoidea</taxon>
        <taxon>Plutellidae</taxon>
        <taxon>Plutella</taxon>
    </lineage>
</organism>
<evidence type="ECO:0000313" key="6">
    <source>
        <dbReference type="EMBL" id="KAG7299538.1"/>
    </source>
</evidence>
<keyword evidence="4" id="KW-0520">NAD</keyword>
<dbReference type="PANTHER" id="PTHR10459">
    <property type="entry name" value="DNA LIGASE"/>
    <property type="match status" value="1"/>
</dbReference>
<dbReference type="Proteomes" id="UP000823941">
    <property type="component" value="Chromosome 22"/>
</dbReference>
<dbReference type="InterPro" id="IPR050800">
    <property type="entry name" value="ARTD/PARP"/>
</dbReference>
<protein>
    <recommendedName>
        <fullName evidence="1">NAD(+) ADP-ribosyltransferase</fullName>
        <ecNumber evidence="1">2.4.2.30</ecNumber>
    </recommendedName>
</protein>
<comment type="catalytic activity">
    <reaction evidence="5">
        <text>NAD(+) + (ADP-D-ribosyl)n-acceptor = nicotinamide + (ADP-D-ribosyl)n+1-acceptor + H(+).</text>
        <dbReference type="EC" id="2.4.2.30"/>
    </reaction>
</comment>
<evidence type="ECO:0000256" key="5">
    <source>
        <dbReference type="ARBA" id="ARBA00033987"/>
    </source>
</evidence>
<proteinExistence type="predicted"/>
<evidence type="ECO:0000256" key="2">
    <source>
        <dbReference type="ARBA" id="ARBA00022676"/>
    </source>
</evidence>
<keyword evidence="3" id="KW-0808">Transferase</keyword>
<evidence type="ECO:0000256" key="1">
    <source>
        <dbReference type="ARBA" id="ARBA00012020"/>
    </source>
</evidence>
<dbReference type="EMBL" id="JAHIBW010000022">
    <property type="protein sequence ID" value="KAG7299538.1"/>
    <property type="molecule type" value="Genomic_DNA"/>
</dbReference>
<accession>A0ABQ7Q3Q2</accession>
<name>A0ABQ7Q3Q2_PLUXY</name>
<dbReference type="PANTHER" id="PTHR10459:SF60">
    <property type="entry name" value="POLY [ADP-RIBOSE] POLYMERASE 2"/>
    <property type="match status" value="1"/>
</dbReference>
<evidence type="ECO:0000256" key="3">
    <source>
        <dbReference type="ARBA" id="ARBA00022679"/>
    </source>
</evidence>
<keyword evidence="2" id="KW-0328">Glycosyltransferase</keyword>
<dbReference type="EC" id="2.4.2.30" evidence="1"/>
<sequence length="109" mass="12330">MSPIEAHYLKLKTRIEPVARGGAEFQMLEQYVRNTHAATHSQYTLEIQEVIDFFVIFQDILYSCSGVAVLGTLEVQRVSTNVRLSSAVLLALLQYNSGPTERKCLRRSI</sequence>